<sequence>MSGQRIIIVYSILNRTYHRGEEDVSRNATDINIPGSCDNGWYENSSSCYYFSNNNVTWNISSADYWIGLKTKKSSTNSSWVWMWVDGHEVGYNPISLNGTEDSEYCARIFSQEDWRKTACGRSYDDYPFHFICKKGSSGRPEYGKVKGPGSALYISVGVILVAVLVAVVLAAVVIYFKRSQFTAQSTNNVPPLSPSEPTLEVVYDEPTEHNVQASDPTIEGNRQGDIGHENNTSDERRHNEHGISGRRDIVDRGRENNGLRNNRQDDDGDNRLDEHVYTSIRTKPISAPLTRVDNPIYDRQDDVIPIVRFGSGTNNDDTAMGGARTDPANLELHDNPNYQSANAEESVTDEMAPPSDLNDLEMFENMAYENRTVY</sequence>
<name>A0AAD9J6S9_9ANNE</name>
<keyword evidence="5" id="KW-1185">Reference proteome</keyword>
<feature type="compositionally biased region" description="Basic and acidic residues" evidence="1">
    <location>
        <begin position="226"/>
        <end position="273"/>
    </location>
</feature>
<keyword evidence="2" id="KW-0472">Membrane</keyword>
<evidence type="ECO:0000313" key="4">
    <source>
        <dbReference type="EMBL" id="KAK2147111.1"/>
    </source>
</evidence>
<evidence type="ECO:0000256" key="2">
    <source>
        <dbReference type="SAM" id="Phobius"/>
    </source>
</evidence>
<proteinExistence type="predicted"/>
<dbReference type="InterPro" id="IPR016186">
    <property type="entry name" value="C-type_lectin-like/link_sf"/>
</dbReference>
<evidence type="ECO:0000259" key="3">
    <source>
        <dbReference type="PROSITE" id="PS50041"/>
    </source>
</evidence>
<protein>
    <recommendedName>
        <fullName evidence="3">C-type lectin domain-containing protein</fullName>
    </recommendedName>
</protein>
<accession>A0AAD9J6S9</accession>
<dbReference type="Gene3D" id="3.10.100.10">
    <property type="entry name" value="Mannose-Binding Protein A, subunit A"/>
    <property type="match status" value="1"/>
</dbReference>
<dbReference type="InterPro" id="IPR001304">
    <property type="entry name" value="C-type_lectin-like"/>
</dbReference>
<dbReference type="PROSITE" id="PS50041">
    <property type="entry name" value="C_TYPE_LECTIN_2"/>
    <property type="match status" value="1"/>
</dbReference>
<evidence type="ECO:0000313" key="5">
    <source>
        <dbReference type="Proteomes" id="UP001208570"/>
    </source>
</evidence>
<evidence type="ECO:0000256" key="1">
    <source>
        <dbReference type="SAM" id="MobiDB-lite"/>
    </source>
</evidence>
<dbReference type="AlphaFoldDB" id="A0AAD9J6S9"/>
<dbReference type="SUPFAM" id="SSF56436">
    <property type="entry name" value="C-type lectin-like"/>
    <property type="match status" value="1"/>
</dbReference>
<feature type="region of interest" description="Disordered" evidence="1">
    <location>
        <begin position="209"/>
        <end position="273"/>
    </location>
</feature>
<feature type="transmembrane region" description="Helical" evidence="2">
    <location>
        <begin position="152"/>
        <end position="177"/>
    </location>
</feature>
<keyword evidence="2" id="KW-0812">Transmembrane</keyword>
<organism evidence="4 5">
    <name type="scientific">Paralvinella palmiformis</name>
    <dbReference type="NCBI Taxonomy" id="53620"/>
    <lineage>
        <taxon>Eukaryota</taxon>
        <taxon>Metazoa</taxon>
        <taxon>Spiralia</taxon>
        <taxon>Lophotrochozoa</taxon>
        <taxon>Annelida</taxon>
        <taxon>Polychaeta</taxon>
        <taxon>Sedentaria</taxon>
        <taxon>Canalipalpata</taxon>
        <taxon>Terebellida</taxon>
        <taxon>Terebelliformia</taxon>
        <taxon>Alvinellidae</taxon>
        <taxon>Paralvinella</taxon>
    </lineage>
</organism>
<feature type="domain" description="C-type lectin" evidence="3">
    <location>
        <begin position="51"/>
        <end position="120"/>
    </location>
</feature>
<dbReference type="EMBL" id="JAODUP010000569">
    <property type="protein sequence ID" value="KAK2147111.1"/>
    <property type="molecule type" value="Genomic_DNA"/>
</dbReference>
<comment type="caution">
    <text evidence="4">The sequence shown here is derived from an EMBL/GenBank/DDBJ whole genome shotgun (WGS) entry which is preliminary data.</text>
</comment>
<gene>
    <name evidence="4" type="ORF">LSH36_569g00032</name>
</gene>
<reference evidence="4" key="1">
    <citation type="journal article" date="2023" name="Mol. Biol. Evol.">
        <title>Third-Generation Sequencing Reveals the Adaptive Role of the Epigenome in Three Deep-Sea Polychaetes.</title>
        <authorList>
            <person name="Perez M."/>
            <person name="Aroh O."/>
            <person name="Sun Y."/>
            <person name="Lan Y."/>
            <person name="Juniper S.K."/>
            <person name="Young C.R."/>
            <person name="Angers B."/>
            <person name="Qian P.Y."/>
        </authorList>
    </citation>
    <scope>NUCLEOTIDE SEQUENCE</scope>
    <source>
        <strain evidence="4">P08H-3</strain>
    </source>
</reference>
<keyword evidence="2" id="KW-1133">Transmembrane helix</keyword>
<dbReference type="Proteomes" id="UP001208570">
    <property type="component" value="Unassembled WGS sequence"/>
</dbReference>
<dbReference type="InterPro" id="IPR016187">
    <property type="entry name" value="CTDL_fold"/>
</dbReference>